<dbReference type="Pfam" id="PF13641">
    <property type="entry name" value="Glyco_tranf_2_3"/>
    <property type="match status" value="1"/>
</dbReference>
<dbReference type="GO" id="GO:0016757">
    <property type="term" value="F:glycosyltransferase activity"/>
    <property type="evidence" value="ECO:0007669"/>
    <property type="project" value="UniProtKB-KW"/>
</dbReference>
<feature type="transmembrane region" description="Helical" evidence="4">
    <location>
        <begin position="39"/>
        <end position="61"/>
    </location>
</feature>
<name>A0A6G9YW98_9NOCA</name>
<dbReference type="InterPro" id="IPR029044">
    <property type="entry name" value="Nucleotide-diphossugar_trans"/>
</dbReference>
<dbReference type="Gene3D" id="3.90.550.10">
    <property type="entry name" value="Spore Coat Polysaccharide Biosynthesis Protein SpsA, Chain A"/>
    <property type="match status" value="1"/>
</dbReference>
<comment type="similarity">
    <text evidence="1">Belongs to the glycosyltransferase 2 family.</text>
</comment>
<gene>
    <name evidence="5" type="ORF">F6W96_04175</name>
</gene>
<dbReference type="EMBL" id="CP046173">
    <property type="protein sequence ID" value="QIS17619.1"/>
    <property type="molecule type" value="Genomic_DNA"/>
</dbReference>
<keyword evidence="4" id="KW-0812">Transmembrane</keyword>
<reference evidence="5 6" key="1">
    <citation type="journal article" date="2019" name="ACS Chem. Biol.">
        <title>Identification and Mobilization of a Cryptic Antibiotic Biosynthesis Gene Locus from a Human-Pathogenic Nocardia Isolate.</title>
        <authorList>
            <person name="Herisse M."/>
            <person name="Ishida K."/>
            <person name="Porter J.L."/>
            <person name="Howden B."/>
            <person name="Hertweck C."/>
            <person name="Stinear T.P."/>
            <person name="Pidot S.J."/>
        </authorList>
    </citation>
    <scope>NUCLEOTIDE SEQUENCE [LARGE SCALE GENOMIC DNA]</scope>
    <source>
        <strain evidence="5 6">AUSMDU00012715</strain>
    </source>
</reference>
<protein>
    <submittedName>
        <fullName evidence="5">Glycosyltransferase</fullName>
    </submittedName>
</protein>
<feature type="transmembrane region" description="Helical" evidence="4">
    <location>
        <begin position="346"/>
        <end position="367"/>
    </location>
</feature>
<evidence type="ECO:0000256" key="3">
    <source>
        <dbReference type="ARBA" id="ARBA00022679"/>
    </source>
</evidence>
<dbReference type="PANTHER" id="PTHR43630:SF1">
    <property type="entry name" value="POLY-BETA-1,6-N-ACETYL-D-GLUCOSAMINE SYNTHASE"/>
    <property type="match status" value="1"/>
</dbReference>
<keyword evidence="4" id="KW-1133">Transmembrane helix</keyword>
<evidence type="ECO:0000256" key="2">
    <source>
        <dbReference type="ARBA" id="ARBA00022676"/>
    </source>
</evidence>
<sequence length="474" mass="52284">MDYLKESDFAYACSIDRRRDLACAEGREVTSLDLVVRNISLVVGAIALAYTGPLIVLGVLYTRRCDASLRGQLGLRHGEPVALPEGWTVFVLVPCLNEARVIANTVRWLCEFQPGVRVCVIDDGSDDGTAAIAEAAGGDRIAVVRRALPDARRGKGAALNTGLRFVRCRVRDEALEPARVLVCVLDADGRMTPGAAARMTVLFEKPEIGGAQLAVRIRGRAGVALRFQDYEFWGLGAMTQFGRILTGSVSMGGNGQFTRLSALDGVGEHPWSDSLTEDLDLGISLAVHGWTVTSTTGAYVSQQGLADPRRLLRQRTRWFHGHMSAIGRLPELWTRPGIRFATRAELTGYLFIPYLFTVPWSILQQYWLLSSAYRLGPKLSILATGPVWMAVVQVLGWYVLFCSVYLACALVYWRRTDDLPLWKPLIYAPAQLLWNYVSFVAAWRAVARILTGRRGWTKTERAVEAPVTAPSKAL</sequence>
<dbReference type="AlphaFoldDB" id="A0A6G9YW98"/>
<dbReference type="SUPFAM" id="SSF53448">
    <property type="entry name" value="Nucleotide-diphospho-sugar transferases"/>
    <property type="match status" value="1"/>
</dbReference>
<organism evidence="5 6">
    <name type="scientific">Nocardia terpenica</name>
    <dbReference type="NCBI Taxonomy" id="455432"/>
    <lineage>
        <taxon>Bacteria</taxon>
        <taxon>Bacillati</taxon>
        <taxon>Actinomycetota</taxon>
        <taxon>Actinomycetes</taxon>
        <taxon>Mycobacteriales</taxon>
        <taxon>Nocardiaceae</taxon>
        <taxon>Nocardia</taxon>
    </lineage>
</organism>
<feature type="transmembrane region" description="Helical" evidence="4">
    <location>
        <begin position="425"/>
        <end position="446"/>
    </location>
</feature>
<accession>A0A6G9YW98</accession>
<keyword evidence="4" id="KW-0472">Membrane</keyword>
<keyword evidence="2" id="KW-0328">Glycosyltransferase</keyword>
<feature type="transmembrane region" description="Helical" evidence="4">
    <location>
        <begin position="387"/>
        <end position="413"/>
    </location>
</feature>
<evidence type="ECO:0000256" key="1">
    <source>
        <dbReference type="ARBA" id="ARBA00006739"/>
    </source>
</evidence>
<proteinExistence type="inferred from homology"/>
<evidence type="ECO:0000313" key="5">
    <source>
        <dbReference type="EMBL" id="QIS17619.1"/>
    </source>
</evidence>
<keyword evidence="3 5" id="KW-0808">Transferase</keyword>
<evidence type="ECO:0000313" key="6">
    <source>
        <dbReference type="Proteomes" id="UP000500953"/>
    </source>
</evidence>
<evidence type="ECO:0000256" key="4">
    <source>
        <dbReference type="SAM" id="Phobius"/>
    </source>
</evidence>
<dbReference type="Proteomes" id="UP000500953">
    <property type="component" value="Chromosome"/>
</dbReference>
<dbReference type="PANTHER" id="PTHR43630">
    <property type="entry name" value="POLY-BETA-1,6-N-ACETYL-D-GLUCOSAMINE SYNTHASE"/>
    <property type="match status" value="1"/>
</dbReference>